<dbReference type="Gene3D" id="3.30.470.20">
    <property type="entry name" value="ATP-grasp fold, B domain"/>
    <property type="match status" value="1"/>
</dbReference>
<keyword evidence="1" id="KW-0547">Nucleotide-binding</keyword>
<evidence type="ECO:0000259" key="2">
    <source>
        <dbReference type="PROSITE" id="PS50975"/>
    </source>
</evidence>
<reference evidence="3" key="1">
    <citation type="submission" date="2022-06" db="EMBL/GenBank/DDBJ databases">
        <title>Amycolatopsis iheyaensis sp. nov., a new species of the genus Amycolatopsis isolated from soil in Iheya island, Japan.</title>
        <authorList>
            <person name="Ngamcharungchit C."/>
            <person name="Kanto H."/>
            <person name="Take A."/>
            <person name="Intra B."/>
            <person name="Matsumoto A."/>
            <person name="Panbangred W."/>
            <person name="Inahashi Y."/>
        </authorList>
    </citation>
    <scope>NUCLEOTIDE SEQUENCE</scope>
    <source>
        <strain evidence="3">OK19-0408</strain>
    </source>
</reference>
<keyword evidence="1" id="KW-0067">ATP-binding</keyword>
<dbReference type="SUPFAM" id="SSF56059">
    <property type="entry name" value="Glutathione synthetase ATP-binding domain-like"/>
    <property type="match status" value="1"/>
</dbReference>
<dbReference type="Proteomes" id="UP001144096">
    <property type="component" value="Unassembled WGS sequence"/>
</dbReference>
<comment type="caution">
    <text evidence="3">The sequence shown here is derived from an EMBL/GenBank/DDBJ whole genome shotgun (WGS) entry which is preliminary data.</text>
</comment>
<dbReference type="PANTHER" id="PTHR21621">
    <property type="entry name" value="RIBOSOMAL PROTEIN S6 MODIFICATION PROTEIN"/>
    <property type="match status" value="1"/>
</dbReference>
<accession>A0A9X2SPP4</accession>
<keyword evidence="4" id="KW-1185">Reference proteome</keyword>
<organism evidence="3 4">
    <name type="scientific">Amycolatopsis iheyensis</name>
    <dbReference type="NCBI Taxonomy" id="2945988"/>
    <lineage>
        <taxon>Bacteria</taxon>
        <taxon>Bacillati</taxon>
        <taxon>Actinomycetota</taxon>
        <taxon>Actinomycetes</taxon>
        <taxon>Pseudonocardiales</taxon>
        <taxon>Pseudonocardiaceae</taxon>
        <taxon>Amycolatopsis</taxon>
    </lineage>
</organism>
<sequence length="324" mass="35130">MTEHRDPLVLMVGIREDWAATAVGLELDARGIRWQAVNVGDFPLTMSLGAELTPDTAGWRGALRTTEHDVLLHEVTAVYYGKPTEPVMPAGMSGPELRFSRAQARVGLGGVLASLPVTWVSHPSALADAAYKPRQLAVLRQAGLAVPPTLITNDADAVRAFAKTFGELIVKPLAEPVVYESGGEALVYTRRLGRDELDSLEGIEVTAHLIQQWQPKQFEARVTAVGDRLFPVAIHAGSEKAQVDWRSDYDALTYAVIDVPDHVRAGIARYLDAAGLAFSAFDFVVRPDDKWICLEANAVAAWGWLAEECDLPIAAAIADALTKE</sequence>
<evidence type="ECO:0000313" key="3">
    <source>
        <dbReference type="EMBL" id="MCR6488381.1"/>
    </source>
</evidence>
<dbReference type="GO" id="GO:0005737">
    <property type="term" value="C:cytoplasm"/>
    <property type="evidence" value="ECO:0007669"/>
    <property type="project" value="TreeGrafter"/>
</dbReference>
<dbReference type="PANTHER" id="PTHR21621:SF0">
    <property type="entry name" value="BETA-CITRYLGLUTAMATE SYNTHASE B-RELATED"/>
    <property type="match status" value="1"/>
</dbReference>
<dbReference type="RefSeq" id="WP_257924940.1">
    <property type="nucleotide sequence ID" value="NZ_JAMXQV010000024.1"/>
</dbReference>
<dbReference type="GO" id="GO:0005524">
    <property type="term" value="F:ATP binding"/>
    <property type="evidence" value="ECO:0007669"/>
    <property type="project" value="UniProtKB-UniRule"/>
</dbReference>
<name>A0A9X2SPP4_9PSEU</name>
<evidence type="ECO:0000256" key="1">
    <source>
        <dbReference type="PROSITE-ProRule" id="PRU00409"/>
    </source>
</evidence>
<gene>
    <name evidence="3" type="ORF">M8542_36680</name>
</gene>
<dbReference type="InterPro" id="IPR011761">
    <property type="entry name" value="ATP-grasp"/>
</dbReference>
<dbReference type="AlphaFoldDB" id="A0A9X2SPP4"/>
<evidence type="ECO:0000313" key="4">
    <source>
        <dbReference type="Proteomes" id="UP001144096"/>
    </source>
</evidence>
<feature type="domain" description="ATP-grasp" evidence="2">
    <location>
        <begin position="136"/>
        <end position="322"/>
    </location>
</feature>
<protein>
    <recommendedName>
        <fullName evidence="2">ATP-grasp domain-containing protein</fullName>
    </recommendedName>
</protein>
<dbReference type="GO" id="GO:0046872">
    <property type="term" value="F:metal ion binding"/>
    <property type="evidence" value="ECO:0007669"/>
    <property type="project" value="InterPro"/>
</dbReference>
<proteinExistence type="predicted"/>
<dbReference type="GO" id="GO:0009432">
    <property type="term" value="P:SOS response"/>
    <property type="evidence" value="ECO:0007669"/>
    <property type="project" value="TreeGrafter"/>
</dbReference>
<dbReference type="EMBL" id="JAMXQV010000024">
    <property type="protein sequence ID" value="MCR6488381.1"/>
    <property type="molecule type" value="Genomic_DNA"/>
</dbReference>
<dbReference type="PROSITE" id="PS50975">
    <property type="entry name" value="ATP_GRASP"/>
    <property type="match status" value="1"/>
</dbReference>
<dbReference type="GO" id="GO:0018169">
    <property type="term" value="F:ribosomal S6-glutamic acid ligase activity"/>
    <property type="evidence" value="ECO:0007669"/>
    <property type="project" value="TreeGrafter"/>
</dbReference>